<dbReference type="SUPFAM" id="SSF51126">
    <property type="entry name" value="Pectin lyase-like"/>
    <property type="match status" value="1"/>
</dbReference>
<keyword evidence="6" id="KW-1185">Reference proteome</keyword>
<dbReference type="Gene3D" id="3.30.1920.20">
    <property type="match status" value="1"/>
</dbReference>
<dbReference type="InterPro" id="IPR051941">
    <property type="entry name" value="BG_Antigen-Binding_Lectin"/>
</dbReference>
<dbReference type="SMART" id="SM00710">
    <property type="entry name" value="PbH1"/>
    <property type="match status" value="7"/>
</dbReference>
<dbReference type="Gene3D" id="2.60.120.260">
    <property type="entry name" value="Galactose-binding domain-like"/>
    <property type="match status" value="2"/>
</dbReference>
<feature type="domain" description="F5/8 type C" evidence="3">
    <location>
        <begin position="593"/>
        <end position="720"/>
    </location>
</feature>
<proteinExistence type="predicted"/>
<dbReference type="AlphaFoldDB" id="A0A942T2C0"/>
<evidence type="ECO:0000313" key="5">
    <source>
        <dbReference type="EMBL" id="MCH6265028.1"/>
    </source>
</evidence>
<accession>A0A942T2C0</accession>
<sequence>MTQVDALMTLGKGKMQVKLKKWVLMLVLMVFGFSIFSDASVYAAGATPSESQELTIYYVDATNGDDANDGLSEQSPWKSLEKVNSTTFHPGDKILLKTGGKWTGSLHPLGSGTAEQPIILDKYGEGPKPLIEGQGAPYVIGLYNQEHWSIGNIEVTNHTPEPGTEPRTGVQVIGEDYQAGDTDDIENVAVLHNIHLHDLYIHDVNGLHKKGVYGSAGINVLVRRNQEGLPHRVTKFDQVLIENNKVENVTRTGIMVNSAWTHREQQGGPVVDPTIPWTPATNVVIRGNEVLHVSGDGIVPHITTGALVEHNRVDGYNEAEKDYNAGMWTYNGDYTVYQYNEVSGGKTIKDGMSFDYDNGTKGLIFQYNYSHDNEGGTVLICQNEKNGSVSDGIFRYNISQNDHYQMITVCSGSNYSNMQFYNNVFYVGPGVKNNLLIDQNGNAPAGNGEAIFNNNIFYNLGTGGYTAKSTWKYDGNLFYGNNVPTIATIPDANMLIANPEFIDPGKATSIKDLDGYQLKNYSPAINSGSVITNIGGTDFWGNPLYYQQPDRGAYEQQSDKETPPPTEPEDPPVSNDDLNNIALGKIATTSGGFLQNPAFATDGLANDTNQYAGLDKGVQWLQLDLGGEYKVNRVKLWHYFGGGRTYNDVIVQFSNTPDFSSGVTTVFNNDTDNSAGQGAGTDQEYKETADGKEITFAPVEARYVRFWSNGSKTNAWNHMVEAKVYGTSLTPVNVALGKAPTSGSFVNNPERITDGRTNDSNQYTGLAKGLQWLQLDLGAVYNLSSVKLWHYFADGRTYKDVIVQLSNTPDFSSHVTTVFNNDADNSASQGVGADKEYKESADGKEITFTPVNARYVRFWSNGSIGNVWNHYVEAEVYGIAADLDVTPPVTTDDATEGWHRDEQIVNLSAADEGSGVAKTFYSLDGSPFVEGTSITIHDDGVHTLKYYSIDQEGNKEDVKTTFVKIDRTAPEISPKGSLDVYQFETATIDFGIVDEISGVATYEVTLDGIPVQNPSEFEPLTLQAGKHTIKITAADYAGNEASKEFALNILIDVAHLPDVLEAGKSQIHNQGIYTSLLAKAKQAAKKQDQQNVLVSLENELRAQSGKHIDSSFAQLLLDDITFLKD</sequence>
<dbReference type="RefSeq" id="WP_213143826.1">
    <property type="nucleotide sequence ID" value="NZ_JAGYPE020000006.1"/>
</dbReference>
<dbReference type="Pfam" id="PF00754">
    <property type="entry name" value="F5_F8_type_C"/>
    <property type="match status" value="1"/>
</dbReference>
<keyword evidence="1" id="KW-0175">Coiled coil</keyword>
<gene>
    <name evidence="5" type="ORF">KHB02_005760</name>
    <name evidence="4" type="ORF">KHB02_21115</name>
</gene>
<dbReference type="InterPro" id="IPR008979">
    <property type="entry name" value="Galactose-bd-like_sf"/>
</dbReference>
<organism evidence="4">
    <name type="scientific">Neobacillus citreus</name>
    <dbReference type="NCBI Taxonomy" id="2833578"/>
    <lineage>
        <taxon>Bacteria</taxon>
        <taxon>Bacillati</taxon>
        <taxon>Bacillota</taxon>
        <taxon>Bacilli</taxon>
        <taxon>Bacillales</taxon>
        <taxon>Bacillaceae</taxon>
        <taxon>Neobacillus</taxon>
    </lineage>
</organism>
<name>A0A942T2C0_9BACI</name>
<dbReference type="Pfam" id="PF22633">
    <property type="entry name" value="F5_F8_type_C_2"/>
    <property type="match status" value="1"/>
</dbReference>
<dbReference type="EMBL" id="JAGYPE020000006">
    <property type="protein sequence ID" value="MCH6265028.1"/>
    <property type="molecule type" value="Genomic_DNA"/>
</dbReference>
<dbReference type="InterPro" id="IPR006626">
    <property type="entry name" value="PbH1"/>
</dbReference>
<dbReference type="Proteomes" id="UP000677265">
    <property type="component" value="Unassembled WGS sequence"/>
</dbReference>
<reference evidence="4" key="1">
    <citation type="submission" date="2021-05" db="EMBL/GenBank/DDBJ databases">
        <title>Novel Bacillus species.</title>
        <authorList>
            <person name="Liu G."/>
        </authorList>
    </citation>
    <scope>NUCLEOTIDE SEQUENCE</scope>
    <source>
        <strain evidence="4 6">FJAT-50051</strain>
    </source>
</reference>
<dbReference type="SUPFAM" id="SSF49785">
    <property type="entry name" value="Galactose-binding domain-like"/>
    <property type="match status" value="2"/>
</dbReference>
<dbReference type="PANTHER" id="PTHR45713">
    <property type="entry name" value="FTP DOMAIN-CONTAINING PROTEIN"/>
    <property type="match status" value="1"/>
</dbReference>
<feature type="coiled-coil region" evidence="1">
    <location>
        <begin position="1079"/>
        <end position="1106"/>
    </location>
</feature>
<comment type="caution">
    <text evidence="4">The sequence shown here is derived from an EMBL/GenBank/DDBJ whole genome shotgun (WGS) entry which is preliminary data.</text>
</comment>
<dbReference type="InterPro" id="IPR000421">
    <property type="entry name" value="FA58C"/>
</dbReference>
<dbReference type="InterPro" id="IPR011050">
    <property type="entry name" value="Pectin_lyase_fold/virulence"/>
</dbReference>
<feature type="region of interest" description="Disordered" evidence="2">
    <location>
        <begin position="551"/>
        <end position="579"/>
    </location>
</feature>
<evidence type="ECO:0000313" key="6">
    <source>
        <dbReference type="Proteomes" id="UP000677265"/>
    </source>
</evidence>
<evidence type="ECO:0000256" key="1">
    <source>
        <dbReference type="SAM" id="Coils"/>
    </source>
</evidence>
<dbReference type="EMBL" id="JAGYPE010000004">
    <property type="protein sequence ID" value="MBS4183896.1"/>
    <property type="molecule type" value="Genomic_DNA"/>
</dbReference>
<protein>
    <submittedName>
        <fullName evidence="4">Discoidin domain-containing protein</fullName>
    </submittedName>
</protein>
<evidence type="ECO:0000313" key="4">
    <source>
        <dbReference type="EMBL" id="MBS4183896.1"/>
    </source>
</evidence>
<evidence type="ECO:0000259" key="3">
    <source>
        <dbReference type="Pfam" id="PF00754"/>
    </source>
</evidence>
<dbReference type="NCBIfam" id="NF047446">
    <property type="entry name" value="barrel_OmpL47"/>
    <property type="match status" value="1"/>
</dbReference>
<evidence type="ECO:0000256" key="2">
    <source>
        <dbReference type="SAM" id="MobiDB-lite"/>
    </source>
</evidence>
<dbReference type="PANTHER" id="PTHR45713:SF6">
    <property type="entry name" value="F5_8 TYPE C DOMAIN-CONTAINING PROTEIN"/>
    <property type="match status" value="1"/>
</dbReference>
<dbReference type="InterPro" id="IPR058094">
    <property type="entry name" value="Ig-like_OmpL47-like"/>
</dbReference>